<feature type="transmembrane region" description="Helical" evidence="2">
    <location>
        <begin position="170"/>
        <end position="193"/>
    </location>
</feature>
<feature type="region of interest" description="Disordered" evidence="1">
    <location>
        <begin position="212"/>
        <end position="233"/>
    </location>
</feature>
<comment type="caution">
    <text evidence="3">The sequence shown here is derived from an EMBL/GenBank/DDBJ whole genome shotgun (WGS) entry which is preliminary data.</text>
</comment>
<name>A0A8J3Y7U9_9ACTN</name>
<feature type="transmembrane region" description="Helical" evidence="2">
    <location>
        <begin position="63"/>
        <end position="82"/>
    </location>
</feature>
<feature type="compositionally biased region" description="Polar residues" evidence="1">
    <location>
        <begin position="224"/>
        <end position="233"/>
    </location>
</feature>
<reference evidence="3" key="1">
    <citation type="submission" date="2021-01" db="EMBL/GenBank/DDBJ databases">
        <title>Whole genome shotgun sequence of Spirilliplanes yamanashiensis NBRC 15828.</title>
        <authorList>
            <person name="Komaki H."/>
            <person name="Tamura T."/>
        </authorList>
    </citation>
    <scope>NUCLEOTIDE SEQUENCE</scope>
    <source>
        <strain evidence="3">NBRC 15828</strain>
    </source>
</reference>
<organism evidence="3 4">
    <name type="scientific">Spirilliplanes yamanashiensis</name>
    <dbReference type="NCBI Taxonomy" id="42233"/>
    <lineage>
        <taxon>Bacteria</taxon>
        <taxon>Bacillati</taxon>
        <taxon>Actinomycetota</taxon>
        <taxon>Actinomycetes</taxon>
        <taxon>Micromonosporales</taxon>
        <taxon>Micromonosporaceae</taxon>
        <taxon>Spirilliplanes</taxon>
    </lineage>
</organism>
<gene>
    <name evidence="3" type="ORF">Sya03_24610</name>
</gene>
<evidence type="ECO:0000313" key="3">
    <source>
        <dbReference type="EMBL" id="GIJ03109.1"/>
    </source>
</evidence>
<dbReference type="Proteomes" id="UP000652013">
    <property type="component" value="Unassembled WGS sequence"/>
</dbReference>
<feature type="transmembrane region" description="Helical" evidence="2">
    <location>
        <begin position="103"/>
        <end position="126"/>
    </location>
</feature>
<keyword evidence="4" id="KW-1185">Reference proteome</keyword>
<sequence>MGSLLWLIALMVSSFVVTWVCTDRLGMRRTPYIGVLALMTAALGAGYLAWLGVGAADLLTANWVWGLLGAPVAGLFLALAIRRLPGGQRLTGRRLTAALGWEALVYGTTEGVLLSVLPVLMTWQMIHSLGWSGPGGVIARGTLPIAASLAVIVVHHLGYWEYRNHLLRPIALGCGLMSVAYLVTGSPIAPMLAHVISHAASLYHGAEMPPHTRGAAPESYGLESASSGGRSPR</sequence>
<keyword evidence="2" id="KW-0812">Transmembrane</keyword>
<feature type="transmembrane region" description="Helical" evidence="2">
    <location>
        <begin position="32"/>
        <end position="51"/>
    </location>
</feature>
<proteinExistence type="predicted"/>
<keyword evidence="2" id="KW-0472">Membrane</keyword>
<protein>
    <submittedName>
        <fullName evidence="3">Uncharacterized protein</fullName>
    </submittedName>
</protein>
<evidence type="ECO:0000256" key="2">
    <source>
        <dbReference type="SAM" id="Phobius"/>
    </source>
</evidence>
<dbReference type="EMBL" id="BOOY01000018">
    <property type="protein sequence ID" value="GIJ03109.1"/>
    <property type="molecule type" value="Genomic_DNA"/>
</dbReference>
<dbReference type="AlphaFoldDB" id="A0A8J3Y7U9"/>
<accession>A0A8J3Y7U9</accession>
<feature type="transmembrane region" description="Helical" evidence="2">
    <location>
        <begin position="138"/>
        <end position="158"/>
    </location>
</feature>
<evidence type="ECO:0000256" key="1">
    <source>
        <dbReference type="SAM" id="MobiDB-lite"/>
    </source>
</evidence>
<feature type="transmembrane region" description="Helical" evidence="2">
    <location>
        <begin position="6"/>
        <end position="25"/>
    </location>
</feature>
<evidence type="ECO:0000313" key="4">
    <source>
        <dbReference type="Proteomes" id="UP000652013"/>
    </source>
</evidence>
<keyword evidence="2" id="KW-1133">Transmembrane helix</keyword>